<dbReference type="Proteomes" id="UP000291084">
    <property type="component" value="Chromosome 1"/>
</dbReference>
<feature type="chain" id="PRO_5006616743" evidence="1">
    <location>
        <begin position="20"/>
        <end position="74"/>
    </location>
</feature>
<protein>
    <submittedName>
        <fullName evidence="2">Uncharacterized protein</fullName>
    </submittedName>
</protein>
<proteinExistence type="predicted"/>
<dbReference type="EMBL" id="AP015034">
    <property type="protein sequence ID" value="BAT76757.1"/>
    <property type="molecule type" value="Genomic_DNA"/>
</dbReference>
<organism evidence="2 3">
    <name type="scientific">Vigna angularis var. angularis</name>
    <dbReference type="NCBI Taxonomy" id="157739"/>
    <lineage>
        <taxon>Eukaryota</taxon>
        <taxon>Viridiplantae</taxon>
        <taxon>Streptophyta</taxon>
        <taxon>Embryophyta</taxon>
        <taxon>Tracheophyta</taxon>
        <taxon>Spermatophyta</taxon>
        <taxon>Magnoliopsida</taxon>
        <taxon>eudicotyledons</taxon>
        <taxon>Gunneridae</taxon>
        <taxon>Pentapetalae</taxon>
        <taxon>rosids</taxon>
        <taxon>fabids</taxon>
        <taxon>Fabales</taxon>
        <taxon>Fabaceae</taxon>
        <taxon>Papilionoideae</taxon>
        <taxon>50 kb inversion clade</taxon>
        <taxon>NPAAA clade</taxon>
        <taxon>indigoferoid/millettioid clade</taxon>
        <taxon>Phaseoleae</taxon>
        <taxon>Vigna</taxon>
    </lineage>
</organism>
<reference evidence="2 3" key="1">
    <citation type="journal article" date="2015" name="Sci. Rep.">
        <title>The power of single molecule real-time sequencing technology in the de novo assembly of a eukaryotic genome.</title>
        <authorList>
            <person name="Sakai H."/>
            <person name="Naito K."/>
            <person name="Ogiso-Tanaka E."/>
            <person name="Takahashi Y."/>
            <person name="Iseki K."/>
            <person name="Muto C."/>
            <person name="Satou K."/>
            <person name="Teruya K."/>
            <person name="Shiroma A."/>
            <person name="Shimoji M."/>
            <person name="Hirano T."/>
            <person name="Itoh T."/>
            <person name="Kaga A."/>
            <person name="Tomooka N."/>
        </authorList>
    </citation>
    <scope>NUCLEOTIDE SEQUENCE [LARGE SCALE GENOMIC DNA]</scope>
    <source>
        <strain evidence="3">cv. Shumari</strain>
    </source>
</reference>
<keyword evidence="3" id="KW-1185">Reference proteome</keyword>
<evidence type="ECO:0000313" key="2">
    <source>
        <dbReference type="EMBL" id="BAT76757.1"/>
    </source>
</evidence>
<evidence type="ECO:0000256" key="1">
    <source>
        <dbReference type="SAM" id="SignalP"/>
    </source>
</evidence>
<accession>A0A0S3R804</accession>
<sequence>PLNIFQFLILFELSHKATSNPILKTQTQITTTLNAHPQHHRENKTSLETNFTFKMHSSFSLIDRRISQLSWSQF</sequence>
<evidence type="ECO:0000313" key="3">
    <source>
        <dbReference type="Proteomes" id="UP000291084"/>
    </source>
</evidence>
<name>A0A0S3R804_PHAAN</name>
<feature type="non-terminal residue" evidence="2">
    <location>
        <position position="1"/>
    </location>
</feature>
<feature type="signal peptide" evidence="1">
    <location>
        <begin position="1"/>
        <end position="19"/>
    </location>
</feature>
<dbReference type="AlphaFoldDB" id="A0A0S3R804"/>
<keyword evidence="1" id="KW-0732">Signal</keyword>
<gene>
    <name evidence="2" type="primary">Vigan.01G480900</name>
    <name evidence="2" type="ORF">VIGAN_01480900</name>
</gene>